<dbReference type="Proteomes" id="UP000705823">
    <property type="component" value="Unassembled WGS sequence"/>
</dbReference>
<organism evidence="2 3">
    <name type="scientific">Halonotius terrestris</name>
    <dbReference type="NCBI Taxonomy" id="2487750"/>
    <lineage>
        <taxon>Archaea</taxon>
        <taxon>Methanobacteriati</taxon>
        <taxon>Methanobacteriota</taxon>
        <taxon>Stenosarchaea group</taxon>
        <taxon>Halobacteria</taxon>
        <taxon>Halobacteriales</taxon>
        <taxon>Haloferacaceae</taxon>
        <taxon>Halonotius</taxon>
    </lineage>
</organism>
<reference evidence="2" key="1">
    <citation type="submission" date="2019-02" db="EMBL/GenBank/DDBJ databases">
        <title>Halonotius sp. a new haloarchaeum isolated from saline soil.</title>
        <authorList>
            <person name="Duran-Viseras A."/>
            <person name="Sanchez-Porro C."/>
            <person name="Ventosa A."/>
        </authorList>
    </citation>
    <scope>NUCLEOTIDE SEQUENCE</scope>
    <source>
        <strain evidence="2">F15B</strain>
    </source>
</reference>
<accession>A0A8J8TAS0</accession>
<dbReference type="EMBL" id="RKLU01000009">
    <property type="protein sequence ID" value="TQQ78683.1"/>
    <property type="molecule type" value="Genomic_DNA"/>
</dbReference>
<protein>
    <submittedName>
        <fullName evidence="2">Uncharacterized protein</fullName>
    </submittedName>
</protein>
<keyword evidence="1" id="KW-0472">Membrane</keyword>
<keyword evidence="1" id="KW-0812">Transmembrane</keyword>
<feature type="transmembrane region" description="Helical" evidence="1">
    <location>
        <begin position="12"/>
        <end position="37"/>
    </location>
</feature>
<proteinExistence type="predicted"/>
<name>A0A8J8TAS0_9EURY</name>
<feature type="transmembrane region" description="Helical" evidence="1">
    <location>
        <begin position="43"/>
        <end position="61"/>
    </location>
</feature>
<keyword evidence="3" id="KW-1185">Reference proteome</keyword>
<gene>
    <name evidence="2" type="ORF">EGH24_13205</name>
</gene>
<keyword evidence="1" id="KW-1133">Transmembrane helix</keyword>
<sequence>MVSIQSSSEPRLLSRIVVTWVELTVVGFGGGAIGTSIGGPPGLIIYFVTTLVSVGILFYNVNELIKQWVIDTTDST</sequence>
<comment type="caution">
    <text evidence="2">The sequence shown here is derived from an EMBL/GenBank/DDBJ whole genome shotgun (WGS) entry which is preliminary data.</text>
</comment>
<evidence type="ECO:0000313" key="3">
    <source>
        <dbReference type="Proteomes" id="UP000705823"/>
    </source>
</evidence>
<evidence type="ECO:0000313" key="2">
    <source>
        <dbReference type="EMBL" id="TQQ78683.1"/>
    </source>
</evidence>
<evidence type="ECO:0000256" key="1">
    <source>
        <dbReference type="SAM" id="Phobius"/>
    </source>
</evidence>
<dbReference type="AlphaFoldDB" id="A0A8J8TAS0"/>